<sequence length="198" mass="22399">MCRLFETIRVENGKAVSLRWHQQRVEQITSVELAPYIERLSLPSDGVYKLRIDYDTASGIIGSTLQKYEERRVKTLKAIRCDTISYPFKYADRQVLDGLRARRGCCDDVLIIKNAHVTDVTYANILFSAGGRWFTPSTPLLKGTCREKLLAEGVVTERLITEEEICCYDNAMLINAMLPFDEARAFPVTGITTSKHSG</sequence>
<evidence type="ECO:0000313" key="2">
    <source>
        <dbReference type="Proteomes" id="UP000823636"/>
    </source>
</evidence>
<name>A0A9D9H864_9BACT</name>
<dbReference type="Proteomes" id="UP000823636">
    <property type="component" value="Unassembled WGS sequence"/>
</dbReference>
<dbReference type="Gene3D" id="3.30.470.10">
    <property type="match status" value="1"/>
</dbReference>
<dbReference type="InterPro" id="IPR001544">
    <property type="entry name" value="Aminotrans_IV"/>
</dbReference>
<keyword evidence="1" id="KW-0032">Aminotransferase</keyword>
<evidence type="ECO:0000313" key="1">
    <source>
        <dbReference type="EMBL" id="MBO8438398.1"/>
    </source>
</evidence>
<dbReference type="GO" id="GO:0008483">
    <property type="term" value="F:transaminase activity"/>
    <property type="evidence" value="ECO:0007669"/>
    <property type="project" value="UniProtKB-KW"/>
</dbReference>
<dbReference type="InterPro" id="IPR036038">
    <property type="entry name" value="Aminotransferase-like"/>
</dbReference>
<dbReference type="Gene3D" id="3.20.10.10">
    <property type="entry name" value="D-amino Acid Aminotransferase, subunit A, domain 2"/>
    <property type="match status" value="1"/>
</dbReference>
<dbReference type="AlphaFoldDB" id="A0A9D9H864"/>
<dbReference type="InterPro" id="IPR043132">
    <property type="entry name" value="BCAT-like_C"/>
</dbReference>
<protein>
    <submittedName>
        <fullName evidence="1">Aminotransferase class IV</fullName>
    </submittedName>
</protein>
<dbReference type="Pfam" id="PF01063">
    <property type="entry name" value="Aminotran_4"/>
    <property type="match status" value="1"/>
</dbReference>
<keyword evidence="1" id="KW-0808">Transferase</keyword>
<gene>
    <name evidence="1" type="ORF">IAC54_05805</name>
</gene>
<dbReference type="EMBL" id="JADIMW010000064">
    <property type="protein sequence ID" value="MBO8438398.1"/>
    <property type="molecule type" value="Genomic_DNA"/>
</dbReference>
<accession>A0A9D9H864</accession>
<dbReference type="InterPro" id="IPR043131">
    <property type="entry name" value="BCAT-like_N"/>
</dbReference>
<reference evidence="1" key="2">
    <citation type="journal article" date="2021" name="PeerJ">
        <title>Extensive microbial diversity within the chicken gut microbiome revealed by metagenomics and culture.</title>
        <authorList>
            <person name="Gilroy R."/>
            <person name="Ravi A."/>
            <person name="Getino M."/>
            <person name="Pursley I."/>
            <person name="Horton D.L."/>
            <person name="Alikhan N.F."/>
            <person name="Baker D."/>
            <person name="Gharbi K."/>
            <person name="Hall N."/>
            <person name="Watson M."/>
            <person name="Adriaenssens E.M."/>
            <person name="Foster-Nyarko E."/>
            <person name="Jarju S."/>
            <person name="Secka A."/>
            <person name="Antonio M."/>
            <person name="Oren A."/>
            <person name="Chaudhuri R.R."/>
            <person name="La Ragione R."/>
            <person name="Hildebrand F."/>
            <person name="Pallen M.J."/>
        </authorList>
    </citation>
    <scope>NUCLEOTIDE SEQUENCE</scope>
    <source>
        <strain evidence="1">G3-4614</strain>
    </source>
</reference>
<reference evidence="1" key="1">
    <citation type="submission" date="2020-10" db="EMBL/GenBank/DDBJ databases">
        <authorList>
            <person name="Gilroy R."/>
        </authorList>
    </citation>
    <scope>NUCLEOTIDE SEQUENCE</scope>
    <source>
        <strain evidence="1">G3-4614</strain>
    </source>
</reference>
<organism evidence="1 2">
    <name type="scientific">Candidatus Caccoplasma merdipullorum</name>
    <dbReference type="NCBI Taxonomy" id="2840718"/>
    <lineage>
        <taxon>Bacteria</taxon>
        <taxon>Pseudomonadati</taxon>
        <taxon>Bacteroidota</taxon>
        <taxon>Bacteroidia</taxon>
        <taxon>Bacteroidales</taxon>
        <taxon>Bacteroidaceae</taxon>
        <taxon>Bacteroidaceae incertae sedis</taxon>
        <taxon>Candidatus Caccoplasma</taxon>
    </lineage>
</organism>
<proteinExistence type="predicted"/>
<dbReference type="SUPFAM" id="SSF56752">
    <property type="entry name" value="D-aminoacid aminotransferase-like PLP-dependent enzymes"/>
    <property type="match status" value="1"/>
</dbReference>
<comment type="caution">
    <text evidence="1">The sequence shown here is derived from an EMBL/GenBank/DDBJ whole genome shotgun (WGS) entry which is preliminary data.</text>
</comment>